<proteinExistence type="predicted"/>
<dbReference type="Proteomes" id="UP001141806">
    <property type="component" value="Unassembled WGS sequence"/>
</dbReference>
<protein>
    <submittedName>
        <fullName evidence="2">Uncharacterized protein</fullName>
    </submittedName>
</protein>
<accession>A0A9Q0KP74</accession>
<feature type="transmembrane region" description="Helical" evidence="1">
    <location>
        <begin position="124"/>
        <end position="149"/>
    </location>
</feature>
<reference evidence="2" key="1">
    <citation type="journal article" date="2023" name="Plant J.">
        <title>The genome of the king protea, Protea cynaroides.</title>
        <authorList>
            <person name="Chang J."/>
            <person name="Duong T.A."/>
            <person name="Schoeman C."/>
            <person name="Ma X."/>
            <person name="Roodt D."/>
            <person name="Barker N."/>
            <person name="Li Z."/>
            <person name="Van de Peer Y."/>
            <person name="Mizrachi E."/>
        </authorList>
    </citation>
    <scope>NUCLEOTIDE SEQUENCE</scope>
    <source>
        <tissue evidence="2">Young leaves</tissue>
    </source>
</reference>
<name>A0A9Q0KP74_9MAGN</name>
<keyword evidence="1" id="KW-1133">Transmembrane helix</keyword>
<keyword evidence="3" id="KW-1185">Reference proteome</keyword>
<dbReference type="EMBL" id="JAMYWD010000004">
    <property type="protein sequence ID" value="KAJ4974162.1"/>
    <property type="molecule type" value="Genomic_DNA"/>
</dbReference>
<sequence>MDGHTTTTCYKLHGYLPTIAADHCDHCHRDGHTIAPLSLIGSQPKGFHTIVQPTSSPSTMGHNPLFIYVAQYTQILALLYQGTTFSTVASSSTEWVLDSSVNEHICFTSLSSLALTSHPISDQFLIALILLSLTLGTNVFPLLFVLLMFSMFSLLNLICFPFPASPNLYSVR</sequence>
<keyword evidence="1" id="KW-0472">Membrane</keyword>
<gene>
    <name evidence="2" type="ORF">NE237_007336</name>
</gene>
<keyword evidence="1" id="KW-0812">Transmembrane</keyword>
<dbReference type="AlphaFoldDB" id="A0A9Q0KP74"/>
<evidence type="ECO:0000256" key="1">
    <source>
        <dbReference type="SAM" id="Phobius"/>
    </source>
</evidence>
<comment type="caution">
    <text evidence="2">The sequence shown here is derived from an EMBL/GenBank/DDBJ whole genome shotgun (WGS) entry which is preliminary data.</text>
</comment>
<evidence type="ECO:0000313" key="3">
    <source>
        <dbReference type="Proteomes" id="UP001141806"/>
    </source>
</evidence>
<evidence type="ECO:0000313" key="2">
    <source>
        <dbReference type="EMBL" id="KAJ4974162.1"/>
    </source>
</evidence>
<organism evidence="2 3">
    <name type="scientific">Protea cynaroides</name>
    <dbReference type="NCBI Taxonomy" id="273540"/>
    <lineage>
        <taxon>Eukaryota</taxon>
        <taxon>Viridiplantae</taxon>
        <taxon>Streptophyta</taxon>
        <taxon>Embryophyta</taxon>
        <taxon>Tracheophyta</taxon>
        <taxon>Spermatophyta</taxon>
        <taxon>Magnoliopsida</taxon>
        <taxon>Proteales</taxon>
        <taxon>Proteaceae</taxon>
        <taxon>Protea</taxon>
    </lineage>
</organism>